<dbReference type="GO" id="GO:0005852">
    <property type="term" value="C:eukaryotic translation initiation factor 3 complex"/>
    <property type="evidence" value="ECO:0007669"/>
    <property type="project" value="UniProtKB-UniRule"/>
</dbReference>
<dbReference type="PROSITE" id="PS50158">
    <property type="entry name" value="ZF_CCHC"/>
    <property type="match status" value="1"/>
</dbReference>
<dbReference type="InterPro" id="IPR036875">
    <property type="entry name" value="Znf_CCHC_sf"/>
</dbReference>
<keyword evidence="6" id="KW-0862">Zinc</keyword>
<dbReference type="PROSITE" id="PS50102">
    <property type="entry name" value="RRM"/>
    <property type="match status" value="1"/>
</dbReference>
<dbReference type="CDD" id="cd12933">
    <property type="entry name" value="eIF3G"/>
    <property type="match status" value="1"/>
</dbReference>
<comment type="function">
    <text evidence="5">RNA-binding component of the eukaryotic translation initiation factor 3 (eIF-3) complex, which is involved in protein synthesis of a specialized repertoire of mRNAs and, together with other initiation factors, stimulates binding of mRNA and methionyl-tRNAi to the 40S ribosome. The eIF-3 complex specifically targets and initiates translation of a subset of mRNAs involved in cell proliferation. This subunit can bind 18S rRNA.</text>
</comment>
<dbReference type="GO" id="GO:0033290">
    <property type="term" value="C:eukaryotic 48S preinitiation complex"/>
    <property type="evidence" value="ECO:0007669"/>
    <property type="project" value="UniProtKB-UniRule"/>
</dbReference>
<evidence type="ECO:0000256" key="5">
    <source>
        <dbReference type="HAMAP-Rule" id="MF_03006"/>
    </source>
</evidence>
<dbReference type="SMART" id="SM00360">
    <property type="entry name" value="RRM"/>
    <property type="match status" value="1"/>
</dbReference>
<gene>
    <name evidence="5" type="primary">TIF35</name>
    <name evidence="10" type="ORF">C5L36_0C09440</name>
</gene>
<dbReference type="SUPFAM" id="SSF54928">
    <property type="entry name" value="RNA-binding domain, RBD"/>
    <property type="match status" value="1"/>
</dbReference>
<dbReference type="SUPFAM" id="SSF57756">
    <property type="entry name" value="Retrovirus zinc finger-like domains"/>
    <property type="match status" value="1"/>
</dbReference>
<dbReference type="OrthoDB" id="639027at2759"/>
<organism evidence="10 11">
    <name type="scientific">Pichia kudriavzevii</name>
    <name type="common">Yeast</name>
    <name type="synonym">Issatchenkia orientalis</name>
    <dbReference type="NCBI Taxonomy" id="4909"/>
    <lineage>
        <taxon>Eukaryota</taxon>
        <taxon>Fungi</taxon>
        <taxon>Dikarya</taxon>
        <taxon>Ascomycota</taxon>
        <taxon>Saccharomycotina</taxon>
        <taxon>Pichiomycetes</taxon>
        <taxon>Pichiales</taxon>
        <taxon>Pichiaceae</taxon>
        <taxon>Pichia</taxon>
    </lineage>
</organism>
<dbReference type="EMBL" id="CP028775">
    <property type="protein sequence ID" value="AWU77037.1"/>
    <property type="molecule type" value="Genomic_DNA"/>
</dbReference>
<keyword evidence="4 5" id="KW-0648">Protein biosynthesis</keyword>
<keyword evidence="6" id="KW-0479">Metal-binding</keyword>
<feature type="domain" description="RRM" evidence="8">
    <location>
        <begin position="186"/>
        <end position="267"/>
    </location>
</feature>
<dbReference type="HAMAP" id="MF_03006">
    <property type="entry name" value="eIF3g"/>
    <property type="match status" value="1"/>
</dbReference>
<evidence type="ECO:0000256" key="3">
    <source>
        <dbReference type="ARBA" id="ARBA00022884"/>
    </source>
</evidence>
<feature type="domain" description="CCHC-type" evidence="9">
    <location>
        <begin position="119"/>
        <end position="134"/>
    </location>
</feature>
<evidence type="ECO:0000313" key="11">
    <source>
        <dbReference type="Proteomes" id="UP000249293"/>
    </source>
</evidence>
<dbReference type="InterPro" id="IPR017334">
    <property type="entry name" value="eIF3_g"/>
</dbReference>
<keyword evidence="2 5" id="KW-0396">Initiation factor</keyword>
<dbReference type="InterPro" id="IPR012677">
    <property type="entry name" value="Nucleotide-bd_a/b_plait_sf"/>
</dbReference>
<dbReference type="AlphaFoldDB" id="A0A2U9R6N3"/>
<dbReference type="Pfam" id="PF00076">
    <property type="entry name" value="RRM_1"/>
    <property type="match status" value="1"/>
</dbReference>
<dbReference type="Proteomes" id="UP000249293">
    <property type="component" value="Chromosome 3"/>
</dbReference>
<evidence type="ECO:0000256" key="6">
    <source>
        <dbReference type="PROSITE-ProRule" id="PRU00047"/>
    </source>
</evidence>
<dbReference type="VEuPathDB" id="FungiDB:C5L36_0C09440"/>
<evidence type="ECO:0000259" key="8">
    <source>
        <dbReference type="PROSITE" id="PS50102"/>
    </source>
</evidence>
<dbReference type="Gene3D" id="3.30.70.330">
    <property type="match status" value="1"/>
</dbReference>
<reference evidence="10 11" key="1">
    <citation type="submission" date="2018-06" db="EMBL/GenBank/DDBJ databases">
        <title>Population genomics shows no distinction between pathogenic Candida krusei and environmental Pichia kudriavzevii: One species, four names.</title>
        <authorList>
            <person name="Douglass A.P."/>
            <person name="Offei B."/>
            <person name="Braun-Galleani S."/>
            <person name="Coughlan A.Y."/>
            <person name="Martos A."/>
            <person name="Ortiz-Merino R.A."/>
            <person name="Byrne K.P."/>
            <person name="Wolfe K.H."/>
        </authorList>
    </citation>
    <scope>NUCLEOTIDE SEQUENCE [LARGE SCALE GENOMIC DNA]</scope>
    <source>
        <strain evidence="10 11">CBS573</strain>
    </source>
</reference>
<dbReference type="InterPro" id="IPR035979">
    <property type="entry name" value="RBD_domain_sf"/>
</dbReference>
<evidence type="ECO:0000256" key="1">
    <source>
        <dbReference type="ARBA" id="ARBA00022490"/>
    </source>
</evidence>
<dbReference type="InterPro" id="IPR000504">
    <property type="entry name" value="RRM_dom"/>
</dbReference>
<keyword evidence="11" id="KW-1185">Reference proteome</keyword>
<dbReference type="GO" id="GO:0003743">
    <property type="term" value="F:translation initiation factor activity"/>
    <property type="evidence" value="ECO:0007669"/>
    <property type="project" value="UniProtKB-UniRule"/>
</dbReference>
<comment type="subcellular location">
    <subcellularLocation>
        <location evidence="5">Cytoplasm</location>
    </subcellularLocation>
</comment>
<keyword evidence="1 5" id="KW-0963">Cytoplasm</keyword>
<dbReference type="GO" id="GO:0001732">
    <property type="term" value="P:formation of cytoplasmic translation initiation complex"/>
    <property type="evidence" value="ECO:0007669"/>
    <property type="project" value="UniProtKB-UniRule"/>
</dbReference>
<evidence type="ECO:0000313" key="10">
    <source>
        <dbReference type="EMBL" id="AWU77037.1"/>
    </source>
</evidence>
<dbReference type="STRING" id="4909.A0A2U9R6N3"/>
<dbReference type="Pfam" id="PF12353">
    <property type="entry name" value="eIF3g"/>
    <property type="match status" value="1"/>
</dbReference>
<sequence length="269" mass="29519">MSTNNWADAGAALPEPEVIDNNDGTKTVISYKYNDQKKKVKVTQRIKFVKTTETINTAVARRMKWAKFGLEKENENKGPDFTTTTVTEAVKLTLSTTWKADEEKEQEIAKKSTTTSAFKCRFCGNTGHYSAKCPYKDTLGMAGMLKPAGGDSLPANAPPPQSTNSRYVLPHMRAGAKPIVPASEVPALRVTNLNAAIDRDMLRMIVSKYAEGEPVERVSILRNRDTGEPIGVAFVNMTTMRGAELVKDALDGKGLMNMIISVDFAKPKK</sequence>
<evidence type="ECO:0000256" key="7">
    <source>
        <dbReference type="PROSITE-ProRule" id="PRU00176"/>
    </source>
</evidence>
<comment type="similarity">
    <text evidence="5">Belongs to the eIF-3 subunit G family.</text>
</comment>
<evidence type="ECO:0000256" key="2">
    <source>
        <dbReference type="ARBA" id="ARBA00022540"/>
    </source>
</evidence>
<protein>
    <recommendedName>
        <fullName evidence="5">Eukaryotic translation initiation factor 3 subunit G</fullName>
        <shortName evidence="5">eIF3g</shortName>
    </recommendedName>
    <alternativeName>
        <fullName evidence="5">Eukaryotic translation initiation factor 3 RNA-binding subunit</fullName>
        <shortName evidence="5">eIF-3 RNA-binding subunit</shortName>
    </alternativeName>
    <alternativeName>
        <fullName evidence="5">Translation initiation factor eIF3 p33 subunit homolog</fullName>
        <shortName evidence="5">eIF3 p33 homolog</shortName>
    </alternativeName>
</protein>
<dbReference type="GO" id="GO:0016282">
    <property type="term" value="C:eukaryotic 43S preinitiation complex"/>
    <property type="evidence" value="ECO:0007669"/>
    <property type="project" value="UniProtKB-UniRule"/>
</dbReference>
<dbReference type="InterPro" id="IPR024675">
    <property type="entry name" value="eIF3g_N"/>
</dbReference>
<evidence type="ECO:0000259" key="9">
    <source>
        <dbReference type="PROSITE" id="PS50158"/>
    </source>
</evidence>
<accession>A0A2U9R6N3</accession>
<proteinExistence type="inferred from homology"/>
<name>A0A2U9R6N3_PICKU</name>
<evidence type="ECO:0000256" key="4">
    <source>
        <dbReference type="ARBA" id="ARBA00022917"/>
    </source>
</evidence>
<keyword evidence="3 7" id="KW-0694">RNA-binding</keyword>
<dbReference type="PANTHER" id="PTHR10352">
    <property type="entry name" value="EUKARYOTIC TRANSLATION INITIATION FACTOR 3 SUBUNIT G"/>
    <property type="match status" value="1"/>
</dbReference>
<dbReference type="PIRSF" id="PIRSF037949">
    <property type="entry name" value="Transl_init_eIF-3_RNA-bind"/>
    <property type="match status" value="1"/>
</dbReference>
<dbReference type="GO" id="GO:0008270">
    <property type="term" value="F:zinc ion binding"/>
    <property type="evidence" value="ECO:0007669"/>
    <property type="project" value="UniProtKB-KW"/>
</dbReference>
<keyword evidence="6" id="KW-0863">Zinc-finger</keyword>
<comment type="subunit">
    <text evidence="5">Component of the eukaryotic translation initiation factor 3 (eIF-3) complex.</text>
</comment>
<dbReference type="GO" id="GO:0003723">
    <property type="term" value="F:RNA binding"/>
    <property type="evidence" value="ECO:0007669"/>
    <property type="project" value="UniProtKB-UniRule"/>
</dbReference>
<dbReference type="InterPro" id="IPR001878">
    <property type="entry name" value="Znf_CCHC"/>
</dbReference>